<organism evidence="2 3">
    <name type="scientific">Segatella hominis</name>
    <dbReference type="NCBI Taxonomy" id="2518605"/>
    <lineage>
        <taxon>Bacteria</taxon>
        <taxon>Pseudomonadati</taxon>
        <taxon>Bacteroidota</taxon>
        <taxon>Bacteroidia</taxon>
        <taxon>Bacteroidales</taxon>
        <taxon>Prevotellaceae</taxon>
        <taxon>Segatella</taxon>
    </lineage>
</organism>
<evidence type="ECO:0000313" key="3">
    <source>
        <dbReference type="Proteomes" id="UP000297872"/>
    </source>
</evidence>
<feature type="domain" description="Sugar 3,4-ketoisomerase QdtA cupin" evidence="1">
    <location>
        <begin position="5"/>
        <end position="110"/>
    </location>
</feature>
<dbReference type="InterPro" id="IPR014710">
    <property type="entry name" value="RmlC-like_jellyroll"/>
</dbReference>
<dbReference type="EMBL" id="SGVY01000021">
    <property type="protein sequence ID" value="TFH80249.1"/>
    <property type="molecule type" value="Genomic_DNA"/>
</dbReference>
<sequence length="113" mass="13341">MEKKEEIILLPKIFDPRGSLTVTEEMKNIPFHIHRVEYLYGICQGKELEKYTEKESYKFYVALSGSFRITIQEDDDTKRDYMLNRPYQGLLIQGDTHYSIHDFSNGVVCLEIE</sequence>
<dbReference type="RefSeq" id="WP_134843579.1">
    <property type="nucleotide sequence ID" value="NZ_DAWDDY010000086.1"/>
</dbReference>
<protein>
    <submittedName>
        <fullName evidence="2">WxcM-like domain-containing protein</fullName>
    </submittedName>
</protein>
<dbReference type="OrthoDB" id="9795513at2"/>
<dbReference type="GeneID" id="302995467"/>
<reference evidence="2 3" key="1">
    <citation type="submission" date="2019-02" db="EMBL/GenBank/DDBJ databases">
        <title>Draft Genome Sequence of the Prevotella sp. BCRC 81118, Isolated from Human Feces.</title>
        <authorList>
            <person name="Huang C.-H."/>
        </authorList>
    </citation>
    <scope>NUCLEOTIDE SEQUENCE [LARGE SCALE GENOMIC DNA]</scope>
    <source>
        <strain evidence="2 3">BCRC 81118</strain>
    </source>
</reference>
<dbReference type="Pfam" id="PF05523">
    <property type="entry name" value="FdtA"/>
    <property type="match status" value="1"/>
</dbReference>
<dbReference type="InterPro" id="IPR008894">
    <property type="entry name" value="QdtA_cupin_dom"/>
</dbReference>
<accession>A0A4Y8VII1</accession>
<keyword evidence="3" id="KW-1185">Reference proteome</keyword>
<gene>
    <name evidence="2" type="ORF">EXN75_09220</name>
</gene>
<dbReference type="SUPFAM" id="SSF51182">
    <property type="entry name" value="RmlC-like cupins"/>
    <property type="match status" value="1"/>
</dbReference>
<dbReference type="CDD" id="cd20292">
    <property type="entry name" value="cupin_QdtA-like"/>
    <property type="match status" value="1"/>
</dbReference>
<dbReference type="InterPro" id="IPR011051">
    <property type="entry name" value="RmlC_Cupin_sf"/>
</dbReference>
<dbReference type="Proteomes" id="UP000297872">
    <property type="component" value="Unassembled WGS sequence"/>
</dbReference>
<proteinExistence type="predicted"/>
<name>A0A4Y8VII1_9BACT</name>
<dbReference type="AlphaFoldDB" id="A0A4Y8VII1"/>
<evidence type="ECO:0000259" key="1">
    <source>
        <dbReference type="Pfam" id="PF05523"/>
    </source>
</evidence>
<dbReference type="Gene3D" id="2.60.120.10">
    <property type="entry name" value="Jelly Rolls"/>
    <property type="match status" value="1"/>
</dbReference>
<comment type="caution">
    <text evidence="2">The sequence shown here is derived from an EMBL/GenBank/DDBJ whole genome shotgun (WGS) entry which is preliminary data.</text>
</comment>
<evidence type="ECO:0000313" key="2">
    <source>
        <dbReference type="EMBL" id="TFH80249.1"/>
    </source>
</evidence>